<evidence type="ECO:0000313" key="3">
    <source>
        <dbReference type="Proteomes" id="UP001595850"/>
    </source>
</evidence>
<dbReference type="Pfam" id="PF01370">
    <property type="entry name" value="Epimerase"/>
    <property type="match status" value="1"/>
</dbReference>
<sequence length="292" mass="29113">MKVLVLGATGYIGSAVAGRLAEHGHEVVALVRPAVAGEERVVPGASAVRYGDATDPAALRAAADDADVVVHAAAPAGDAGTELAAVEALLAGGARIVYTSGIWVLGPGASAEDGPLAPIPLVAFRADVERRVREAGGVVIRPGIVYGRGGGIPALLVAKAAEHGRGRYVSADGQEPTWPTVHVDDLADLFAVAVEKAEAGAVLHGVAEEAVPLPAIAEAAGRAAGLGGAGVRAWPVEEAAGDLGPAFAGALALGQSVSALRTREALGWNPYRPGIVAELADGSYRNGRGPAA</sequence>
<dbReference type="Gene3D" id="3.40.50.720">
    <property type="entry name" value="NAD(P)-binding Rossmann-like Domain"/>
    <property type="match status" value="1"/>
</dbReference>
<name>A0ABV8I871_9ACTN</name>
<comment type="caution">
    <text evidence="2">The sequence shown here is derived from an EMBL/GenBank/DDBJ whole genome shotgun (WGS) entry which is preliminary data.</text>
</comment>
<dbReference type="Proteomes" id="UP001595850">
    <property type="component" value="Unassembled WGS sequence"/>
</dbReference>
<dbReference type="InterPro" id="IPR001509">
    <property type="entry name" value="Epimerase_deHydtase"/>
</dbReference>
<feature type="domain" description="NAD-dependent epimerase/dehydratase" evidence="1">
    <location>
        <begin position="3"/>
        <end position="81"/>
    </location>
</feature>
<gene>
    <name evidence="2" type="ORF">ACFOWE_12505</name>
</gene>
<dbReference type="PANTHER" id="PTHR48079">
    <property type="entry name" value="PROTEIN YEEZ"/>
    <property type="match status" value="1"/>
</dbReference>
<dbReference type="InterPro" id="IPR051783">
    <property type="entry name" value="NAD(P)-dependent_oxidoreduct"/>
</dbReference>
<dbReference type="EMBL" id="JBHSBM010000016">
    <property type="protein sequence ID" value="MFC4059124.1"/>
    <property type="molecule type" value="Genomic_DNA"/>
</dbReference>
<dbReference type="RefSeq" id="WP_377287440.1">
    <property type="nucleotide sequence ID" value="NZ_JBHSBM010000016.1"/>
</dbReference>
<organism evidence="2 3">
    <name type="scientific">Planomonospora corallina</name>
    <dbReference type="NCBI Taxonomy" id="1806052"/>
    <lineage>
        <taxon>Bacteria</taxon>
        <taxon>Bacillati</taxon>
        <taxon>Actinomycetota</taxon>
        <taxon>Actinomycetes</taxon>
        <taxon>Streptosporangiales</taxon>
        <taxon>Streptosporangiaceae</taxon>
        <taxon>Planomonospora</taxon>
    </lineage>
</organism>
<reference evidence="3" key="1">
    <citation type="journal article" date="2019" name="Int. J. Syst. Evol. Microbiol.">
        <title>The Global Catalogue of Microorganisms (GCM) 10K type strain sequencing project: providing services to taxonomists for standard genome sequencing and annotation.</title>
        <authorList>
            <consortium name="The Broad Institute Genomics Platform"/>
            <consortium name="The Broad Institute Genome Sequencing Center for Infectious Disease"/>
            <person name="Wu L."/>
            <person name="Ma J."/>
        </authorList>
    </citation>
    <scope>NUCLEOTIDE SEQUENCE [LARGE SCALE GENOMIC DNA]</scope>
    <source>
        <strain evidence="3">TBRC 4489</strain>
    </source>
</reference>
<evidence type="ECO:0000313" key="2">
    <source>
        <dbReference type="EMBL" id="MFC4059124.1"/>
    </source>
</evidence>
<evidence type="ECO:0000259" key="1">
    <source>
        <dbReference type="Pfam" id="PF01370"/>
    </source>
</evidence>
<dbReference type="PANTHER" id="PTHR48079:SF6">
    <property type="entry name" value="NAD(P)-BINDING DOMAIN-CONTAINING PROTEIN-RELATED"/>
    <property type="match status" value="1"/>
</dbReference>
<accession>A0ABV8I871</accession>
<dbReference type="SUPFAM" id="SSF51735">
    <property type="entry name" value="NAD(P)-binding Rossmann-fold domains"/>
    <property type="match status" value="1"/>
</dbReference>
<keyword evidence="3" id="KW-1185">Reference proteome</keyword>
<proteinExistence type="predicted"/>
<protein>
    <submittedName>
        <fullName evidence="2">NAD-dependent epimerase/dehydratase family protein</fullName>
    </submittedName>
</protein>
<dbReference type="InterPro" id="IPR036291">
    <property type="entry name" value="NAD(P)-bd_dom_sf"/>
</dbReference>